<dbReference type="InterPro" id="IPR017900">
    <property type="entry name" value="4Fe4S_Fe_S_CS"/>
</dbReference>
<keyword evidence="2" id="KW-0408">Iron</keyword>
<dbReference type="GO" id="GO:0051536">
    <property type="term" value="F:iron-sulfur cluster binding"/>
    <property type="evidence" value="ECO:0007669"/>
    <property type="project" value="UniProtKB-KW"/>
</dbReference>
<dbReference type="PROSITE" id="PS00198">
    <property type="entry name" value="4FE4S_FER_1"/>
    <property type="match status" value="1"/>
</dbReference>
<accession>A0A8J6MCP6</accession>
<proteinExistence type="predicted"/>
<gene>
    <name evidence="5" type="ORF">H8S62_08300</name>
</gene>
<dbReference type="Gene3D" id="3.20.20.100">
    <property type="entry name" value="NADP-dependent oxidoreductase domain"/>
    <property type="match status" value="1"/>
</dbReference>
<dbReference type="Pfam" id="PF13187">
    <property type="entry name" value="Fer4_9"/>
    <property type="match status" value="1"/>
</dbReference>
<dbReference type="InterPro" id="IPR053135">
    <property type="entry name" value="AKR2_Oxidoreductase"/>
</dbReference>
<keyword evidence="1" id="KW-0479">Metal-binding</keyword>
<dbReference type="SUPFAM" id="SSF46548">
    <property type="entry name" value="alpha-helical ferredoxin"/>
    <property type="match status" value="1"/>
</dbReference>
<evidence type="ECO:0000259" key="4">
    <source>
        <dbReference type="PROSITE" id="PS51379"/>
    </source>
</evidence>
<evidence type="ECO:0000256" key="1">
    <source>
        <dbReference type="ARBA" id="ARBA00022723"/>
    </source>
</evidence>
<dbReference type="Pfam" id="PF00248">
    <property type="entry name" value="Aldo_ket_red"/>
    <property type="match status" value="1"/>
</dbReference>
<dbReference type="GO" id="GO:0046872">
    <property type="term" value="F:metal ion binding"/>
    <property type="evidence" value="ECO:0007669"/>
    <property type="project" value="UniProtKB-KW"/>
</dbReference>
<dbReference type="Proteomes" id="UP000607645">
    <property type="component" value="Unassembled WGS sequence"/>
</dbReference>
<dbReference type="SUPFAM" id="SSF51430">
    <property type="entry name" value="NAD(P)-linked oxidoreductase"/>
    <property type="match status" value="1"/>
</dbReference>
<dbReference type="CDD" id="cd19096">
    <property type="entry name" value="AKR_Fe-S_oxidoreductase"/>
    <property type="match status" value="1"/>
</dbReference>
<feature type="domain" description="4Fe-4S ferredoxin-type" evidence="4">
    <location>
        <begin position="334"/>
        <end position="362"/>
    </location>
</feature>
<protein>
    <submittedName>
        <fullName evidence="5">Aldo/keto reductase</fullName>
    </submittedName>
</protein>
<dbReference type="RefSeq" id="WP_186918995.1">
    <property type="nucleotide sequence ID" value="NZ_JACOPQ010000005.1"/>
</dbReference>
<keyword evidence="3" id="KW-0411">Iron-sulfur</keyword>
<dbReference type="EMBL" id="JACOPQ010000005">
    <property type="protein sequence ID" value="MBC5737015.1"/>
    <property type="molecule type" value="Genomic_DNA"/>
</dbReference>
<keyword evidence="6" id="KW-1185">Reference proteome</keyword>
<evidence type="ECO:0000256" key="3">
    <source>
        <dbReference type="ARBA" id="ARBA00023014"/>
    </source>
</evidence>
<evidence type="ECO:0000256" key="2">
    <source>
        <dbReference type="ARBA" id="ARBA00023004"/>
    </source>
</evidence>
<dbReference type="PANTHER" id="PTHR43312">
    <property type="entry name" value="D-THREO-ALDOSE 1-DEHYDROGENASE"/>
    <property type="match status" value="1"/>
</dbReference>
<name>A0A8J6MCP6_9FIRM</name>
<dbReference type="AlphaFoldDB" id="A0A8J6MCP6"/>
<evidence type="ECO:0000313" key="5">
    <source>
        <dbReference type="EMBL" id="MBC5737015.1"/>
    </source>
</evidence>
<dbReference type="PROSITE" id="PS51379">
    <property type="entry name" value="4FE4S_FER_2"/>
    <property type="match status" value="1"/>
</dbReference>
<organism evidence="5 6">
    <name type="scientific">Lawsonibacter faecis</name>
    <dbReference type="NCBI Taxonomy" id="2763052"/>
    <lineage>
        <taxon>Bacteria</taxon>
        <taxon>Bacillati</taxon>
        <taxon>Bacillota</taxon>
        <taxon>Clostridia</taxon>
        <taxon>Eubacteriales</taxon>
        <taxon>Oscillospiraceae</taxon>
        <taxon>Lawsonibacter</taxon>
    </lineage>
</organism>
<dbReference type="InterPro" id="IPR023210">
    <property type="entry name" value="NADP_OxRdtase_dom"/>
</dbReference>
<dbReference type="InterPro" id="IPR017896">
    <property type="entry name" value="4Fe4S_Fe-S-bd"/>
</dbReference>
<evidence type="ECO:0000313" key="6">
    <source>
        <dbReference type="Proteomes" id="UP000607645"/>
    </source>
</evidence>
<dbReference type="PANTHER" id="PTHR43312:SF2">
    <property type="entry name" value="OXIDOREDUCTASE"/>
    <property type="match status" value="1"/>
</dbReference>
<dbReference type="InterPro" id="IPR036812">
    <property type="entry name" value="NAD(P)_OxRdtase_dom_sf"/>
</dbReference>
<comment type="caution">
    <text evidence="5">The sequence shown here is derived from an EMBL/GenBank/DDBJ whole genome shotgun (WGS) entry which is preliminary data.</text>
</comment>
<reference evidence="5" key="1">
    <citation type="submission" date="2020-08" db="EMBL/GenBank/DDBJ databases">
        <title>Genome public.</title>
        <authorList>
            <person name="Liu C."/>
            <person name="Sun Q."/>
        </authorList>
    </citation>
    <scope>NUCLEOTIDE SEQUENCE</scope>
    <source>
        <strain evidence="5">NSJ-52</strain>
    </source>
</reference>
<sequence>METRLFPSIGAELSLLGYGCMRFPTLPDGKIDRAESERLLTRAHGAGVNYFDTGWGYHGGESEPFLGTVLSKWDRSSYFLATKLPCWLLKDPDDPERFFSRQLERCRVDYFDFYLAHSITEKNYEILNATGACDYLARQKAEGKIRRLGFSFHDRPELLERMLTEHDWDFVQLQLNYLDWDLQDAKRQYEIAAAHGLPVVVMEPVRGGALATLSEQARAVLNKADPESSVASWAVRFAASLPGVMTVLSGMTAMDQVEDNLNTMTPFRPLSDSERAVLDEALALYRSAATIPCTGCRYCMDCPAGVDIPRVFSIYNQARIKDSREDFDGSWRLLPESARPDACVGCNACVSSCPQHIDIPGRLAEIGAYSRERTE</sequence>